<name>A0ABR1DA91_NECAM</name>
<keyword evidence="1" id="KW-0732">Signal</keyword>
<reference evidence="2 3" key="1">
    <citation type="submission" date="2023-08" db="EMBL/GenBank/DDBJ databases">
        <title>A Necator americanus chromosomal reference genome.</title>
        <authorList>
            <person name="Ilik V."/>
            <person name="Petrzelkova K.J."/>
            <person name="Pardy F."/>
            <person name="Fuh T."/>
            <person name="Niatou-Singa F.S."/>
            <person name="Gouil Q."/>
            <person name="Baker L."/>
            <person name="Ritchie M.E."/>
            <person name="Jex A.R."/>
            <person name="Gazzola D."/>
            <person name="Li H."/>
            <person name="Toshio Fujiwara R."/>
            <person name="Zhan B."/>
            <person name="Aroian R.V."/>
            <person name="Pafco B."/>
            <person name="Schwarz E.M."/>
        </authorList>
    </citation>
    <scope>NUCLEOTIDE SEQUENCE [LARGE SCALE GENOMIC DNA]</scope>
    <source>
        <strain evidence="2 3">Aroian</strain>
        <tissue evidence="2">Whole animal</tissue>
    </source>
</reference>
<keyword evidence="3" id="KW-1185">Reference proteome</keyword>
<feature type="chain" id="PRO_5046576185" evidence="1">
    <location>
        <begin position="32"/>
        <end position="96"/>
    </location>
</feature>
<accession>A0ABR1DA91</accession>
<comment type="caution">
    <text evidence="2">The sequence shown here is derived from an EMBL/GenBank/DDBJ whole genome shotgun (WGS) entry which is preliminary data.</text>
</comment>
<feature type="signal peptide" evidence="1">
    <location>
        <begin position="1"/>
        <end position="31"/>
    </location>
</feature>
<evidence type="ECO:0000256" key="1">
    <source>
        <dbReference type="SAM" id="SignalP"/>
    </source>
</evidence>
<proteinExistence type="predicted"/>
<sequence length="96" mass="11093">MDGLQPKTLRVMRILVVLAAVLVVGIHSSSSDVTMNDEMPAARVKRYVNFNLLKPYFSPMRDEQFERPIILETRDARNKLDCILNLRSFELCRGRL</sequence>
<evidence type="ECO:0000313" key="2">
    <source>
        <dbReference type="EMBL" id="KAK6747407.1"/>
    </source>
</evidence>
<dbReference type="Proteomes" id="UP001303046">
    <property type="component" value="Unassembled WGS sequence"/>
</dbReference>
<organism evidence="2 3">
    <name type="scientific">Necator americanus</name>
    <name type="common">Human hookworm</name>
    <dbReference type="NCBI Taxonomy" id="51031"/>
    <lineage>
        <taxon>Eukaryota</taxon>
        <taxon>Metazoa</taxon>
        <taxon>Ecdysozoa</taxon>
        <taxon>Nematoda</taxon>
        <taxon>Chromadorea</taxon>
        <taxon>Rhabditida</taxon>
        <taxon>Rhabditina</taxon>
        <taxon>Rhabditomorpha</taxon>
        <taxon>Strongyloidea</taxon>
        <taxon>Ancylostomatidae</taxon>
        <taxon>Bunostominae</taxon>
        <taxon>Necator</taxon>
    </lineage>
</organism>
<dbReference type="EMBL" id="JAVFWL010000004">
    <property type="protein sequence ID" value="KAK6747407.1"/>
    <property type="molecule type" value="Genomic_DNA"/>
</dbReference>
<protein>
    <submittedName>
        <fullName evidence="2">Uncharacterized protein</fullName>
    </submittedName>
</protein>
<evidence type="ECO:0000313" key="3">
    <source>
        <dbReference type="Proteomes" id="UP001303046"/>
    </source>
</evidence>
<gene>
    <name evidence="2" type="primary">Necator_chrIV.g13833</name>
    <name evidence="2" type="ORF">RB195_000541</name>
</gene>